<dbReference type="PROSITE" id="PS00028">
    <property type="entry name" value="ZINC_FINGER_C2H2_1"/>
    <property type="match status" value="33"/>
</dbReference>
<feature type="domain" description="C2H2-type" evidence="13">
    <location>
        <begin position="179"/>
        <end position="206"/>
    </location>
</feature>
<evidence type="ECO:0000256" key="8">
    <source>
        <dbReference type="ARBA" id="ARBA00023125"/>
    </source>
</evidence>
<keyword evidence="3" id="KW-0479">Metal-binding</keyword>
<evidence type="ECO:0000259" key="13">
    <source>
        <dbReference type="PROSITE" id="PS50157"/>
    </source>
</evidence>
<evidence type="ECO:0000256" key="11">
    <source>
        <dbReference type="PROSITE-ProRule" id="PRU00042"/>
    </source>
</evidence>
<keyword evidence="7" id="KW-0805">Transcription regulation</keyword>
<evidence type="ECO:0000256" key="5">
    <source>
        <dbReference type="ARBA" id="ARBA00022771"/>
    </source>
</evidence>
<protein>
    <recommendedName>
        <fullName evidence="13">C2H2-type domain-containing protein</fullName>
    </recommendedName>
</protein>
<feature type="domain" description="C2H2-type" evidence="13">
    <location>
        <begin position="435"/>
        <end position="462"/>
    </location>
</feature>
<feature type="domain" description="C2H2-type" evidence="13">
    <location>
        <begin position="665"/>
        <end position="692"/>
    </location>
</feature>
<name>A0AAV8W873_9CUCU</name>
<dbReference type="InterPro" id="IPR050636">
    <property type="entry name" value="C2H2-ZF_domain-containing"/>
</dbReference>
<feature type="domain" description="C2H2-type" evidence="13">
    <location>
        <begin position="1280"/>
        <end position="1307"/>
    </location>
</feature>
<keyword evidence="5 11" id="KW-0863">Zinc-finger</keyword>
<evidence type="ECO:0000256" key="4">
    <source>
        <dbReference type="ARBA" id="ARBA00022737"/>
    </source>
</evidence>
<feature type="domain" description="C2H2-type" evidence="13">
    <location>
        <begin position="909"/>
        <end position="936"/>
    </location>
</feature>
<accession>A0AAV8W873</accession>
<dbReference type="FunFam" id="3.30.160.60:FF:000100">
    <property type="entry name" value="Zinc finger 45-like"/>
    <property type="match status" value="1"/>
</dbReference>
<feature type="domain" description="C2H2-type" evidence="13">
    <location>
        <begin position="879"/>
        <end position="902"/>
    </location>
</feature>
<feature type="domain" description="C2H2-type" evidence="13">
    <location>
        <begin position="235"/>
        <end position="262"/>
    </location>
</feature>
<feature type="region of interest" description="Disordered" evidence="12">
    <location>
        <begin position="954"/>
        <end position="973"/>
    </location>
</feature>
<evidence type="ECO:0000256" key="3">
    <source>
        <dbReference type="ARBA" id="ARBA00022723"/>
    </source>
</evidence>
<evidence type="ECO:0000256" key="2">
    <source>
        <dbReference type="ARBA" id="ARBA00006991"/>
    </source>
</evidence>
<evidence type="ECO:0000256" key="9">
    <source>
        <dbReference type="ARBA" id="ARBA00023163"/>
    </source>
</evidence>
<evidence type="ECO:0000256" key="7">
    <source>
        <dbReference type="ARBA" id="ARBA00023015"/>
    </source>
</evidence>
<feature type="region of interest" description="Disordered" evidence="12">
    <location>
        <begin position="1203"/>
        <end position="1222"/>
    </location>
</feature>
<dbReference type="FunFam" id="3.30.160.60:FF:001498">
    <property type="entry name" value="Zinc finger protein 404"/>
    <property type="match status" value="1"/>
</dbReference>
<evidence type="ECO:0000256" key="1">
    <source>
        <dbReference type="ARBA" id="ARBA00004123"/>
    </source>
</evidence>
<keyword evidence="4" id="KW-0677">Repeat</keyword>
<feature type="domain" description="C2H2-type" evidence="13">
    <location>
        <begin position="39"/>
        <end position="66"/>
    </location>
</feature>
<keyword evidence="6" id="KW-0862">Zinc</keyword>
<dbReference type="FunFam" id="3.30.160.60:FF:000711">
    <property type="entry name" value="zinc finger protein 697"/>
    <property type="match status" value="1"/>
</dbReference>
<comment type="caution">
    <text evidence="14">The sequence shown here is derived from an EMBL/GenBank/DDBJ whole genome shotgun (WGS) entry which is preliminary data.</text>
</comment>
<dbReference type="PANTHER" id="PTHR47772">
    <property type="entry name" value="ZINC FINGER PROTEIN 200"/>
    <property type="match status" value="1"/>
</dbReference>
<feature type="domain" description="C2H2-type" evidence="13">
    <location>
        <begin position="1042"/>
        <end position="1069"/>
    </location>
</feature>
<dbReference type="FunFam" id="3.30.160.60:FF:000475">
    <property type="entry name" value="zinc finger protein 32 isoform X1"/>
    <property type="match status" value="1"/>
</dbReference>
<feature type="domain" description="C2H2-type" evidence="13">
    <location>
        <begin position="322"/>
        <end position="350"/>
    </location>
</feature>
<feature type="domain" description="C2H2-type" evidence="13">
    <location>
        <begin position="1308"/>
        <end position="1331"/>
    </location>
</feature>
<feature type="domain" description="C2H2-type" evidence="13">
    <location>
        <begin position="791"/>
        <end position="818"/>
    </location>
</feature>
<feature type="domain" description="C2H2-type" evidence="13">
    <location>
        <begin position="735"/>
        <end position="762"/>
    </location>
</feature>
<feature type="domain" description="C2H2-type" evidence="13">
    <location>
        <begin position="491"/>
        <end position="518"/>
    </location>
</feature>
<keyword evidence="8" id="KW-0238">DNA-binding</keyword>
<dbReference type="InterPro" id="IPR036236">
    <property type="entry name" value="Znf_C2H2_sf"/>
</dbReference>
<evidence type="ECO:0000256" key="10">
    <source>
        <dbReference type="ARBA" id="ARBA00023242"/>
    </source>
</evidence>
<feature type="domain" description="C2H2-type" evidence="13">
    <location>
        <begin position="847"/>
        <end position="874"/>
    </location>
</feature>
<evidence type="ECO:0000256" key="12">
    <source>
        <dbReference type="SAM" id="MobiDB-lite"/>
    </source>
</evidence>
<feature type="domain" description="C2H2-type" evidence="13">
    <location>
        <begin position="1252"/>
        <end position="1279"/>
    </location>
</feature>
<dbReference type="Pfam" id="PF00096">
    <property type="entry name" value="zf-C2H2"/>
    <property type="match status" value="12"/>
</dbReference>
<feature type="domain" description="C2H2-type" evidence="13">
    <location>
        <begin position="11"/>
        <end position="38"/>
    </location>
</feature>
<reference evidence="14 15" key="1">
    <citation type="journal article" date="2023" name="Insect Mol. Biol.">
        <title>Genome sequencing provides insights into the evolution of gene families encoding plant cell wall-degrading enzymes in longhorned beetles.</title>
        <authorList>
            <person name="Shin N.R."/>
            <person name="Okamura Y."/>
            <person name="Kirsch R."/>
            <person name="Pauchet Y."/>
        </authorList>
    </citation>
    <scope>NUCLEOTIDE SEQUENCE [LARGE SCALE GENOMIC DNA]</scope>
    <source>
        <strain evidence="14">EAD_L_NR</strain>
    </source>
</reference>
<sequence>MSRVNDESSKLTCLYCDKVFKEKRRLNKHLLSHSTERPFACNLCDKRFKRKYDINIHMRVHGDHPTFECDICLKTLKSKGAFVIHRKRHLKQYVAKCEICGRGFVTNQEYHNHVASKHGTSNHICSICGRGCYDKAALQGHMARHEEDYGVNKNIKLKNTTNMKTENFSVLEGQKQMHNVCATCGKVFAYAKSLKKHLVSHGEERPFPCHLCNKKFKRRYQLSTHIKVHDGSLSFECDLCLKKLRSRSSLITHRKLHLKDYVARCELCNQGFYTIQQYTNHMGAKHTSSSFVCNICGRSCYDKASLQGHMKRHSKDYGSVKFQCELCDKEFLQERYLKQHHVRMHKNGGQRYVCDHCGKKVGSKTKNETVFNLFAIQKNEALHKSKKNLLTFSYSKTDFKFFHYAYSRRSTFRCKSRKKRRSRVKKETEHSRKAETCDVCGKSFTDTRKLTRHVISHSEERPYSCNLCGKQFKRKYQVAAHIRVHDGNMSFECDFCSKKLRSKGSWMIHRRRHLKDYVAKCEVCGQGFVTNQEYSNHMGSKHNTSNHICNICGRGCYDKGVLKSHMARHADNYETNQSIKCDICDKTFLQEKYLRQHVIRIHRDGGQKYMCDFCGKNLNSKGSLKNHIYIHKGVRPVECKECGKNFVLKTTLKLHMRTHTGERPYSCKVCGKSFTQRGPLHTHLLYHTGERPHKCEICSMGFVTKTLLVSHNKKHHDVMCTKKQGSKSRRSKSVHFCTVCGKVFTDVRCLSRHLVVHSEERPFACNICPMKFKLNHQLSAHARVHNESLSYECDFCLKKLRSKGSWVTHRRRHTKDFIARCEICDQGFVTSQEYTRHVDSKHGMSSHTCTICRRGFYNKHGLQSHMARHATGYSTNEHIRCELCNKTFLQAKYLKDHFHRVHKDGGQRFVCHHCGKEVNSRGSLRDHLLIHEGQTTRQSKNYRQKRALTDPECVIPKPKKEPKEELTDSEEEYPEDTLENNLLKFACELCEEQIQTSIDFAIHSIKHSPDNKYYCHHCQYKTTTAKRIRNHMWLHGNNRKFFKCETCTTVFPEWAQAMDHKNFHSGEMPYECETCGKHFMYSWLLFTHRRLLHWESTGGTGPFMCAVCSGSFGTRFFNSSILNNLIYGPGISITPIKQESSNCPATESNKPAPFNGYNGYNPFINQFLELDAKFQLPNAEMEIKPEADSGNILDCLDKANKVKKKPKNSSDRSAPQPPTIDEPIHCETCNETYKNNVAFALHSIQHAQDEKYECHLCDYRNSSKYHIEMHIRAHEGTTKYKCEICGKAFTVSTHAIEHKYFHTGEKPFQCEICGKHFMFSWFLTSHRRTQHWEIMTGSPLVKYDCTICNKHYTSSTGLKRHNLSKHNSSGIDPSDCRKKLDILRKNIQQ</sequence>
<keyword evidence="9" id="KW-0804">Transcription</keyword>
<feature type="domain" description="C2H2-type" evidence="13">
    <location>
        <begin position="1343"/>
        <end position="1371"/>
    </location>
</feature>
<feature type="domain" description="C2H2-type" evidence="13">
    <location>
        <begin position="693"/>
        <end position="715"/>
    </location>
</feature>
<dbReference type="PANTHER" id="PTHR47772:SF13">
    <property type="entry name" value="GASTRULA ZINC FINGER PROTEIN XLCGF49.1-LIKE-RELATED"/>
    <property type="match status" value="1"/>
</dbReference>
<comment type="similarity">
    <text evidence="2">Belongs to the krueppel C2H2-type zinc-finger protein family.</text>
</comment>
<dbReference type="FunFam" id="3.30.160.60:FF:000446">
    <property type="entry name" value="Zinc finger protein"/>
    <property type="match status" value="1"/>
</dbReference>
<feature type="domain" description="C2H2-type" evidence="13">
    <location>
        <begin position="637"/>
        <end position="664"/>
    </location>
</feature>
<feature type="domain" description="C2H2-type" evidence="13">
    <location>
        <begin position="763"/>
        <end position="790"/>
    </location>
</feature>
<dbReference type="Proteomes" id="UP001159042">
    <property type="component" value="Unassembled WGS sequence"/>
</dbReference>
<keyword evidence="15" id="KW-1185">Reference proteome</keyword>
<comment type="subcellular location">
    <subcellularLocation>
        <location evidence="1">Nucleus</location>
    </subcellularLocation>
</comment>
<evidence type="ECO:0000313" key="15">
    <source>
        <dbReference type="Proteomes" id="UP001159042"/>
    </source>
</evidence>
<keyword evidence="10" id="KW-0539">Nucleus</keyword>
<feature type="domain" description="C2H2-type" evidence="13">
    <location>
        <begin position="609"/>
        <end position="636"/>
    </location>
</feature>
<dbReference type="Pfam" id="PF12874">
    <property type="entry name" value="zf-met"/>
    <property type="match status" value="1"/>
</dbReference>
<dbReference type="PROSITE" id="PS50157">
    <property type="entry name" value="ZINC_FINGER_C2H2_2"/>
    <property type="match status" value="27"/>
</dbReference>
<dbReference type="GO" id="GO:0003677">
    <property type="term" value="F:DNA binding"/>
    <property type="evidence" value="ECO:0007669"/>
    <property type="project" value="UniProtKB-KW"/>
</dbReference>
<dbReference type="GO" id="GO:0005634">
    <property type="term" value="C:nucleus"/>
    <property type="evidence" value="ECO:0007669"/>
    <property type="project" value="UniProtKB-SubCell"/>
</dbReference>
<evidence type="ECO:0000256" key="6">
    <source>
        <dbReference type="ARBA" id="ARBA00022833"/>
    </source>
</evidence>
<dbReference type="EMBL" id="JANEYG010000007">
    <property type="protein sequence ID" value="KAJ8922312.1"/>
    <property type="molecule type" value="Genomic_DNA"/>
</dbReference>
<proteinExistence type="inferred from homology"/>
<feature type="domain" description="C2H2-type" evidence="13">
    <location>
        <begin position="463"/>
        <end position="490"/>
    </location>
</feature>
<dbReference type="GO" id="GO:0008270">
    <property type="term" value="F:zinc ion binding"/>
    <property type="evidence" value="ECO:0007669"/>
    <property type="project" value="UniProtKB-KW"/>
</dbReference>
<dbReference type="InterPro" id="IPR013087">
    <property type="entry name" value="Znf_C2H2_type"/>
</dbReference>
<evidence type="ECO:0000313" key="14">
    <source>
        <dbReference type="EMBL" id="KAJ8922312.1"/>
    </source>
</evidence>
<feature type="domain" description="C2H2-type" evidence="13">
    <location>
        <begin position="579"/>
        <end position="602"/>
    </location>
</feature>
<gene>
    <name evidence="14" type="ORF">NQ315_004254</name>
</gene>
<organism evidence="14 15">
    <name type="scientific">Exocentrus adspersus</name>
    <dbReference type="NCBI Taxonomy" id="1586481"/>
    <lineage>
        <taxon>Eukaryota</taxon>
        <taxon>Metazoa</taxon>
        <taxon>Ecdysozoa</taxon>
        <taxon>Arthropoda</taxon>
        <taxon>Hexapoda</taxon>
        <taxon>Insecta</taxon>
        <taxon>Pterygota</taxon>
        <taxon>Neoptera</taxon>
        <taxon>Endopterygota</taxon>
        <taxon>Coleoptera</taxon>
        <taxon>Polyphaga</taxon>
        <taxon>Cucujiformia</taxon>
        <taxon>Chrysomeloidea</taxon>
        <taxon>Cerambycidae</taxon>
        <taxon>Lamiinae</taxon>
        <taxon>Acanthocinini</taxon>
        <taxon>Exocentrus</taxon>
    </lineage>
</organism>
<dbReference type="Gene3D" id="3.30.160.60">
    <property type="entry name" value="Classic Zinc Finger"/>
    <property type="match status" value="25"/>
</dbReference>
<feature type="domain" description="C2H2-type" evidence="13">
    <location>
        <begin position="291"/>
        <end position="318"/>
    </location>
</feature>
<dbReference type="FunFam" id="3.30.160.60:FF:001156">
    <property type="entry name" value="Zinc finger protein 407"/>
    <property type="match status" value="1"/>
</dbReference>
<dbReference type="SUPFAM" id="SSF57667">
    <property type="entry name" value="beta-beta-alpha zinc fingers"/>
    <property type="match status" value="18"/>
</dbReference>
<dbReference type="FunFam" id="3.30.160.60:FF:000870">
    <property type="entry name" value="zinc finger protein 197 isoform X1"/>
    <property type="match status" value="1"/>
</dbReference>
<dbReference type="SMART" id="SM00355">
    <property type="entry name" value="ZnF_C2H2"/>
    <property type="match status" value="37"/>
</dbReference>
<feature type="domain" description="C2H2-type" evidence="13">
    <location>
        <begin position="207"/>
        <end position="234"/>
    </location>
</feature>
<feature type="domain" description="C2H2-type" evidence="13">
    <location>
        <begin position="1070"/>
        <end position="1093"/>
    </location>
</feature>